<dbReference type="EMBL" id="CP042469">
    <property type="protein sequence ID" value="QOX61871.1"/>
    <property type="molecule type" value="Genomic_DNA"/>
</dbReference>
<keyword evidence="2" id="KW-1185">Reference proteome</keyword>
<protein>
    <submittedName>
        <fullName evidence="1">DUF1624 domain-containing protein</fullName>
    </submittedName>
</protein>
<accession>A0ACD1A654</accession>
<proteinExistence type="predicted"/>
<dbReference type="Proteomes" id="UP000594014">
    <property type="component" value="Chromosome"/>
</dbReference>
<evidence type="ECO:0000313" key="1">
    <source>
        <dbReference type="EMBL" id="QOX61871.1"/>
    </source>
</evidence>
<name>A0ACD1A654_9FIRM</name>
<gene>
    <name evidence="1" type="ORF">FRZ06_00105</name>
</gene>
<reference evidence="1" key="1">
    <citation type="submission" date="2019-08" db="EMBL/GenBank/DDBJ databases">
        <title>Genome sequence of Clostridiales bacterium MT110.</title>
        <authorList>
            <person name="Cao J."/>
        </authorList>
    </citation>
    <scope>NUCLEOTIDE SEQUENCE</scope>
    <source>
        <strain evidence="1">MT110</strain>
    </source>
</reference>
<organism evidence="1 2">
    <name type="scientific">Anoxybacterium hadale</name>
    <dbReference type="NCBI Taxonomy" id="3408580"/>
    <lineage>
        <taxon>Bacteria</taxon>
        <taxon>Bacillati</taxon>
        <taxon>Bacillota</taxon>
        <taxon>Clostridia</taxon>
        <taxon>Peptostreptococcales</taxon>
        <taxon>Anaerovoracaceae</taxon>
        <taxon>Anoxybacterium</taxon>
    </lineage>
</organism>
<sequence>MEERINGGRQKELDYAKGLAILFMIAVHCLETFANSSVAEEAAYGIMVEFLGSFTSATVFMILLGVGIIYSRKSEPRLLVMRGLLLVGAGYLLNLMRGFLPMLVSWQLTGDDEWLSDMMVELFRIDILQFAGLTFLFFGLTKKMKFKSAAYVAVLSAFALVNFFLVNYGFYYSNIMNYHNSKFFLAALSGLLWGTSELSSFPFLTWIFYPVAGYLFGHYLIKQDVEGKKRLFTVTVLVSTVAFSAIVLLCWYFEIDYGWETDASFYHHLLLGNIVFGSCAFLLIGIVFFLNRSIPELLQTILSRWSVNVTEIYFIQWILIGWIAIGTDYNQFGIIKTVTVTIVVMIASDWIAALYRKTKLHSRKLERV</sequence>
<evidence type="ECO:0000313" key="2">
    <source>
        <dbReference type="Proteomes" id="UP000594014"/>
    </source>
</evidence>